<dbReference type="SUPFAM" id="SSF51905">
    <property type="entry name" value="FAD/NAD(P)-binding domain"/>
    <property type="match status" value="1"/>
</dbReference>
<accession>A0AAT9HAE5</accession>
<sequence>MTGPIRGAALPMAFNRQPHYTRGLLLVGDAGGLVNPFNGEGIAYAMESGQLAADVIVQAHARATPSQREIALQRYPRVLKDTYGGYYTLGRAFVKLIGNPKVMQIAAQRGLTHPMLMRFTLKLLANLTDPTGGDAMDRVINGLSKVAPKA</sequence>
<reference evidence="1" key="1">
    <citation type="submission" date="2024-06" db="EMBL/GenBank/DDBJ databases">
        <authorList>
            <consortium name="consrtm"/>
            <person name="Uemura M."/>
            <person name="Terahara T."/>
        </authorList>
    </citation>
    <scope>NUCLEOTIDE SEQUENCE</scope>
    <source>
        <strain evidence="1">KM77-8</strain>
    </source>
</reference>
<dbReference type="Gene3D" id="3.50.50.60">
    <property type="entry name" value="FAD/NAD(P)-binding domain"/>
    <property type="match status" value="1"/>
</dbReference>
<dbReference type="InterPro" id="IPR036188">
    <property type="entry name" value="FAD/NAD-bd_sf"/>
</dbReference>
<dbReference type="AlphaFoldDB" id="A0AAT9HAE5"/>
<dbReference type="InterPro" id="IPR050407">
    <property type="entry name" value="Geranylgeranyl_reductase"/>
</dbReference>
<dbReference type="PANTHER" id="PTHR42685:SF22">
    <property type="entry name" value="CONDITIONED MEDIUM FACTOR RECEPTOR 1"/>
    <property type="match status" value="1"/>
</dbReference>
<dbReference type="EMBL" id="AP035768">
    <property type="protein sequence ID" value="BFO14330.1"/>
    <property type="molecule type" value="Genomic_DNA"/>
</dbReference>
<name>A0AAT9HAE5_9ACTN</name>
<reference evidence="1" key="2">
    <citation type="submission" date="2024-07" db="EMBL/GenBank/DDBJ databases">
        <title>Streptomyces haneummycinica sp. nov., a new antibiotic-producing actinobacterium isolated from marine sediment.</title>
        <authorList>
            <person name="Uemura M."/>
            <person name="Hamada M."/>
            <person name="Hirano S."/>
            <person name="Kobayashi K."/>
            <person name="Ohshiro T."/>
            <person name="Kobayashi T."/>
            <person name="Terahara T."/>
        </authorList>
    </citation>
    <scope>NUCLEOTIDE SEQUENCE</scope>
    <source>
        <strain evidence="1">KM77-8</strain>
    </source>
</reference>
<protein>
    <recommendedName>
        <fullName evidence="2">FAD-dependent oxidoreductase</fullName>
    </recommendedName>
</protein>
<dbReference type="PANTHER" id="PTHR42685">
    <property type="entry name" value="GERANYLGERANYL DIPHOSPHATE REDUCTASE"/>
    <property type="match status" value="1"/>
</dbReference>
<evidence type="ECO:0008006" key="2">
    <source>
        <dbReference type="Google" id="ProtNLM"/>
    </source>
</evidence>
<proteinExistence type="predicted"/>
<evidence type="ECO:0000313" key="1">
    <source>
        <dbReference type="EMBL" id="BFO14330.1"/>
    </source>
</evidence>
<organism evidence="1">
    <name type="scientific">Streptomyces haneummycinicus</name>
    <dbReference type="NCBI Taxonomy" id="3074435"/>
    <lineage>
        <taxon>Bacteria</taxon>
        <taxon>Bacillati</taxon>
        <taxon>Actinomycetota</taxon>
        <taxon>Actinomycetes</taxon>
        <taxon>Kitasatosporales</taxon>
        <taxon>Streptomycetaceae</taxon>
        <taxon>Streptomyces</taxon>
    </lineage>
</organism>
<gene>
    <name evidence="1" type="ORF">SHKM778_07180</name>
</gene>